<dbReference type="Gene3D" id="2.40.50.40">
    <property type="match status" value="1"/>
</dbReference>
<dbReference type="SUPFAM" id="SSF54160">
    <property type="entry name" value="Chromo domain-like"/>
    <property type="match status" value="1"/>
</dbReference>
<dbReference type="InterPro" id="IPR041577">
    <property type="entry name" value="RT_RNaseH_2"/>
</dbReference>
<reference evidence="4 5" key="1">
    <citation type="submission" date="2019-05" db="EMBL/GenBank/DDBJ databases">
        <title>Mikania micrantha, genome provides insights into the molecular mechanism of rapid growth.</title>
        <authorList>
            <person name="Liu B."/>
        </authorList>
    </citation>
    <scope>NUCLEOTIDE SEQUENCE [LARGE SCALE GENOMIC DNA]</scope>
    <source>
        <strain evidence="4">NLD-2019</strain>
        <tissue evidence="4">Leaf</tissue>
    </source>
</reference>
<dbReference type="InterPro" id="IPR036397">
    <property type="entry name" value="RNaseH_sf"/>
</dbReference>
<dbReference type="FunFam" id="3.30.70.270:FF:000020">
    <property type="entry name" value="Transposon Tf2-6 polyprotein-like Protein"/>
    <property type="match status" value="1"/>
</dbReference>
<keyword evidence="5" id="KW-1185">Reference proteome</keyword>
<dbReference type="InterPro" id="IPR043502">
    <property type="entry name" value="DNA/RNA_pol_sf"/>
</dbReference>
<evidence type="ECO:0000313" key="4">
    <source>
        <dbReference type="EMBL" id="KAD2393941.1"/>
    </source>
</evidence>
<dbReference type="Gene3D" id="3.30.70.270">
    <property type="match status" value="1"/>
</dbReference>
<comment type="caution">
    <text evidence="4">The sequence shown here is derived from an EMBL/GenBank/DDBJ whole genome shotgun (WGS) entry which is preliminary data.</text>
</comment>
<dbReference type="InterPro" id="IPR043128">
    <property type="entry name" value="Rev_trsase/Diguanyl_cyclase"/>
</dbReference>
<evidence type="ECO:0000313" key="5">
    <source>
        <dbReference type="Proteomes" id="UP000326396"/>
    </source>
</evidence>
<dbReference type="Gene3D" id="3.30.420.10">
    <property type="entry name" value="Ribonuclease H-like superfamily/Ribonuclease H"/>
    <property type="match status" value="1"/>
</dbReference>
<proteinExistence type="predicted"/>
<dbReference type="GO" id="GO:0003676">
    <property type="term" value="F:nucleic acid binding"/>
    <property type="evidence" value="ECO:0007669"/>
    <property type="project" value="InterPro"/>
</dbReference>
<feature type="domain" description="Reverse transcriptase/retrotransposon-derived protein RNase H-like" evidence="3">
    <location>
        <begin position="61"/>
        <end position="139"/>
    </location>
</feature>
<evidence type="ECO:0000256" key="2">
    <source>
        <dbReference type="SAM" id="Coils"/>
    </source>
</evidence>
<name>A0A5N6LPY9_9ASTR</name>
<feature type="coiled-coil region" evidence="2">
    <location>
        <begin position="188"/>
        <end position="222"/>
    </location>
</feature>
<organism evidence="4 5">
    <name type="scientific">Mikania micrantha</name>
    <name type="common">bitter vine</name>
    <dbReference type="NCBI Taxonomy" id="192012"/>
    <lineage>
        <taxon>Eukaryota</taxon>
        <taxon>Viridiplantae</taxon>
        <taxon>Streptophyta</taxon>
        <taxon>Embryophyta</taxon>
        <taxon>Tracheophyta</taxon>
        <taxon>Spermatophyta</taxon>
        <taxon>Magnoliopsida</taxon>
        <taxon>eudicotyledons</taxon>
        <taxon>Gunneridae</taxon>
        <taxon>Pentapetalae</taxon>
        <taxon>asterids</taxon>
        <taxon>campanulids</taxon>
        <taxon>Asterales</taxon>
        <taxon>Asteraceae</taxon>
        <taxon>Asteroideae</taxon>
        <taxon>Heliantheae alliance</taxon>
        <taxon>Eupatorieae</taxon>
        <taxon>Mikania</taxon>
    </lineage>
</organism>
<dbReference type="PANTHER" id="PTHR37984:SF5">
    <property type="entry name" value="PROTEIN NYNRIN-LIKE"/>
    <property type="match status" value="1"/>
</dbReference>
<dbReference type="AlphaFoldDB" id="A0A5N6LPY9"/>
<dbReference type="EMBL" id="SZYD01000019">
    <property type="protein sequence ID" value="KAD2393941.1"/>
    <property type="molecule type" value="Genomic_DNA"/>
</dbReference>
<dbReference type="GO" id="GO:0003824">
    <property type="term" value="F:catalytic activity"/>
    <property type="evidence" value="ECO:0007669"/>
    <property type="project" value="UniProtKB-KW"/>
</dbReference>
<sequence length="321" mass="36595">MAGFQVDQDNIVAIKSWPIPLNVQEVRGFLGLTGFYRRFIRNYGIIARPLTNLTKKDGFKWSEEALLAFNTLKAALISAPILHLPDFRKPFTVECDASSDGVGAILTQENHPIACFSKGFSPSNRLKSTYERELLTLVLPSKWSQFFAWAEFSYNTGYHTSTGTIPFAVVYGRDPPKLYPYVAGETPNAELESQLVTHDDMLKLLRANVQKTQDRMKAQANTKRREVSFEIGDYIKRKIGREVPTLPISEDWEYDLQPYTVVSSRWVTEAGTSVMELLIEWKNQPIEEATWESYDLLAKQFPNFRLEDKSTFRDEQKGSGG</sequence>
<dbReference type="SUPFAM" id="SSF56672">
    <property type="entry name" value="DNA/RNA polymerases"/>
    <property type="match status" value="1"/>
</dbReference>
<evidence type="ECO:0000259" key="3">
    <source>
        <dbReference type="Pfam" id="PF17919"/>
    </source>
</evidence>
<protein>
    <recommendedName>
        <fullName evidence="3">Reverse transcriptase/retrotransposon-derived protein RNase H-like domain-containing protein</fullName>
    </recommendedName>
</protein>
<dbReference type="InterPro" id="IPR050951">
    <property type="entry name" value="Retrovirus_Pol_polyprotein"/>
</dbReference>
<keyword evidence="1" id="KW-0511">Multifunctional enzyme</keyword>
<evidence type="ECO:0000256" key="1">
    <source>
        <dbReference type="ARBA" id="ARBA00023268"/>
    </source>
</evidence>
<dbReference type="Proteomes" id="UP000326396">
    <property type="component" value="Linkage Group LG9"/>
</dbReference>
<accession>A0A5N6LPY9</accession>
<dbReference type="OrthoDB" id="1909920at2759"/>
<dbReference type="InterPro" id="IPR016197">
    <property type="entry name" value="Chromo-like_dom_sf"/>
</dbReference>
<gene>
    <name evidence="4" type="ORF">E3N88_40918</name>
</gene>
<keyword evidence="2" id="KW-0175">Coiled coil</keyword>
<dbReference type="PANTHER" id="PTHR37984">
    <property type="entry name" value="PROTEIN CBG26694"/>
    <property type="match status" value="1"/>
</dbReference>
<dbReference type="Pfam" id="PF17919">
    <property type="entry name" value="RT_RNaseH_2"/>
    <property type="match status" value="1"/>
</dbReference>